<gene>
    <name evidence="9" type="ORF">SAMN04490247_1495</name>
</gene>
<accession>A0A1G8SRY0</accession>
<evidence type="ECO:0000256" key="5">
    <source>
        <dbReference type="ARBA" id="ARBA00022692"/>
    </source>
</evidence>
<evidence type="ECO:0000256" key="4">
    <source>
        <dbReference type="ARBA" id="ARBA00022475"/>
    </source>
</evidence>
<evidence type="ECO:0000256" key="2">
    <source>
        <dbReference type="ARBA" id="ARBA00009773"/>
    </source>
</evidence>
<keyword evidence="5 8" id="KW-0812">Transmembrane</keyword>
<evidence type="ECO:0000256" key="1">
    <source>
        <dbReference type="ARBA" id="ARBA00004651"/>
    </source>
</evidence>
<evidence type="ECO:0000256" key="8">
    <source>
        <dbReference type="SAM" id="Phobius"/>
    </source>
</evidence>
<feature type="transmembrane region" description="Helical" evidence="8">
    <location>
        <begin position="213"/>
        <end position="233"/>
    </location>
</feature>
<evidence type="ECO:0000256" key="7">
    <source>
        <dbReference type="ARBA" id="ARBA00023136"/>
    </source>
</evidence>
<evidence type="ECO:0000313" key="9">
    <source>
        <dbReference type="EMBL" id="SDJ32006.1"/>
    </source>
</evidence>
<dbReference type="PANTHER" id="PTHR21716:SF53">
    <property type="entry name" value="PERMEASE PERM-RELATED"/>
    <property type="match status" value="1"/>
</dbReference>
<evidence type="ECO:0000256" key="3">
    <source>
        <dbReference type="ARBA" id="ARBA00022448"/>
    </source>
</evidence>
<dbReference type="EMBL" id="FNEV01000004">
    <property type="protein sequence ID" value="SDJ32006.1"/>
    <property type="molecule type" value="Genomic_DNA"/>
</dbReference>
<evidence type="ECO:0000313" key="10">
    <source>
        <dbReference type="Proteomes" id="UP000199225"/>
    </source>
</evidence>
<dbReference type="InterPro" id="IPR002549">
    <property type="entry name" value="AI-2E-like"/>
</dbReference>
<keyword evidence="7 8" id="KW-0472">Membrane</keyword>
<feature type="transmembrane region" description="Helical" evidence="8">
    <location>
        <begin position="311"/>
        <end position="334"/>
    </location>
</feature>
<comment type="subcellular location">
    <subcellularLocation>
        <location evidence="1">Cell membrane</location>
        <topology evidence="1">Multi-pass membrane protein</topology>
    </subcellularLocation>
</comment>
<protein>
    <submittedName>
        <fullName evidence="9">Predicted PurR-regulated permease PerM</fullName>
    </submittedName>
</protein>
<feature type="transmembrane region" description="Helical" evidence="8">
    <location>
        <begin position="6"/>
        <end position="26"/>
    </location>
</feature>
<dbReference type="GO" id="GO:0055085">
    <property type="term" value="P:transmembrane transport"/>
    <property type="evidence" value="ECO:0007669"/>
    <property type="project" value="TreeGrafter"/>
</dbReference>
<dbReference type="OrthoDB" id="9793390at2"/>
<organism evidence="9 10">
    <name type="scientific">Salimicrobium halophilum</name>
    <dbReference type="NCBI Taxonomy" id="86666"/>
    <lineage>
        <taxon>Bacteria</taxon>
        <taxon>Bacillati</taxon>
        <taxon>Bacillota</taxon>
        <taxon>Bacilli</taxon>
        <taxon>Bacillales</taxon>
        <taxon>Bacillaceae</taxon>
        <taxon>Salimicrobium</taxon>
    </lineage>
</organism>
<keyword evidence="3" id="KW-0813">Transport</keyword>
<keyword evidence="6 8" id="KW-1133">Transmembrane helix</keyword>
<evidence type="ECO:0000256" key="6">
    <source>
        <dbReference type="ARBA" id="ARBA00022989"/>
    </source>
</evidence>
<sequence>MLQKKWFQLIVAAIAICLLIFLLHEIQFFFQPILTYISAIAIPLIGGGVLYYISRPLVEWLVHNKVPKVPAILVVFVAFIAAGYFIVQFIAPIAQQQYTRLMDNIPEMVRMVEEWVTYWQQNQDIMPDNVTSAIQNFTDNLQSYLQNASAAVISVLTNILSFLFSVVLVPFFLFFMLKDGERLLPFLTGYMSEKSPKFAKSFERWARSVDHTLYTFILGQLTVSVAVGVLLLIGYMAIGLHYSLTLALFAMLMNVIPFIGPFLAVIPALLVALFQDPIMVVWVAIITLIAQQIEGNLISPNIMGKALHIHPLTIITVVLAAGSLAGFLGLLFAIPTYAVIKATIKHFYEEWKNGKAEKSV</sequence>
<comment type="similarity">
    <text evidence="2">Belongs to the autoinducer-2 exporter (AI-2E) (TC 2.A.86) family.</text>
</comment>
<dbReference type="AlphaFoldDB" id="A0A1G8SRY0"/>
<dbReference type="GO" id="GO:0005886">
    <property type="term" value="C:plasma membrane"/>
    <property type="evidence" value="ECO:0007669"/>
    <property type="project" value="UniProtKB-SubCell"/>
</dbReference>
<dbReference type="Proteomes" id="UP000199225">
    <property type="component" value="Unassembled WGS sequence"/>
</dbReference>
<keyword evidence="10" id="KW-1185">Reference proteome</keyword>
<reference evidence="10" key="1">
    <citation type="submission" date="2016-10" db="EMBL/GenBank/DDBJ databases">
        <authorList>
            <person name="Varghese N."/>
            <person name="Submissions S."/>
        </authorList>
    </citation>
    <scope>NUCLEOTIDE SEQUENCE [LARGE SCALE GENOMIC DNA]</scope>
    <source>
        <strain evidence="10">DSM 4771</strain>
    </source>
</reference>
<name>A0A1G8SRY0_9BACI</name>
<proteinExistence type="inferred from homology"/>
<dbReference type="Pfam" id="PF01594">
    <property type="entry name" value="AI-2E_transport"/>
    <property type="match status" value="1"/>
</dbReference>
<feature type="transmembrane region" description="Helical" evidence="8">
    <location>
        <begin position="150"/>
        <end position="177"/>
    </location>
</feature>
<dbReference type="RefSeq" id="WP_093193252.1">
    <property type="nucleotide sequence ID" value="NZ_FNEV01000004.1"/>
</dbReference>
<feature type="transmembrane region" description="Helical" evidence="8">
    <location>
        <begin position="33"/>
        <end position="53"/>
    </location>
</feature>
<dbReference type="PANTHER" id="PTHR21716">
    <property type="entry name" value="TRANSMEMBRANE PROTEIN"/>
    <property type="match status" value="1"/>
</dbReference>
<feature type="transmembrane region" description="Helical" evidence="8">
    <location>
        <begin position="73"/>
        <end position="94"/>
    </location>
</feature>
<keyword evidence="4" id="KW-1003">Cell membrane</keyword>